<dbReference type="AlphaFoldDB" id="A0A3N5Y5E5"/>
<feature type="chain" id="PRO_5018094541" evidence="1">
    <location>
        <begin position="25"/>
        <end position="120"/>
    </location>
</feature>
<dbReference type="Proteomes" id="UP000275281">
    <property type="component" value="Unassembled WGS sequence"/>
</dbReference>
<feature type="signal peptide" evidence="1">
    <location>
        <begin position="1"/>
        <end position="24"/>
    </location>
</feature>
<keyword evidence="3" id="KW-1185">Reference proteome</keyword>
<gene>
    <name evidence="2" type="ORF">DRW07_03505</name>
</gene>
<dbReference type="EMBL" id="RPOK01000001">
    <property type="protein sequence ID" value="RPJ68483.1"/>
    <property type="molecule type" value="Genomic_DNA"/>
</dbReference>
<accession>A0A3N5Y5E5</accession>
<evidence type="ECO:0000256" key="1">
    <source>
        <dbReference type="SAM" id="SignalP"/>
    </source>
</evidence>
<reference evidence="2 3" key="1">
    <citation type="submission" date="2018-11" db="EMBL/GenBank/DDBJ databases">
        <authorList>
            <person name="Ye M.-Q."/>
            <person name="Du Z.-J."/>
        </authorList>
    </citation>
    <scope>NUCLEOTIDE SEQUENCE [LARGE SCALE GENOMIC DNA]</scope>
    <source>
        <strain evidence="2 3">U0105</strain>
    </source>
</reference>
<name>A0A3N5Y5E5_9ALTE</name>
<dbReference type="RefSeq" id="WP_124026484.1">
    <property type="nucleotide sequence ID" value="NZ_JBHRSN010000005.1"/>
</dbReference>
<protein>
    <submittedName>
        <fullName evidence="2">Uncharacterized protein</fullName>
    </submittedName>
</protein>
<evidence type="ECO:0000313" key="2">
    <source>
        <dbReference type="EMBL" id="RPJ68483.1"/>
    </source>
</evidence>
<keyword evidence="1" id="KW-0732">Signal</keyword>
<evidence type="ECO:0000313" key="3">
    <source>
        <dbReference type="Proteomes" id="UP000275281"/>
    </source>
</evidence>
<organism evidence="2 3">
    <name type="scientific">Alteromonas sediminis</name>
    <dbReference type="NCBI Taxonomy" id="2259342"/>
    <lineage>
        <taxon>Bacteria</taxon>
        <taxon>Pseudomonadati</taxon>
        <taxon>Pseudomonadota</taxon>
        <taxon>Gammaproteobacteria</taxon>
        <taxon>Alteromonadales</taxon>
        <taxon>Alteromonadaceae</taxon>
        <taxon>Alteromonas/Salinimonas group</taxon>
        <taxon>Alteromonas</taxon>
    </lineage>
</organism>
<sequence length="120" mass="13132">MLFSHLRTLLLLFLLVAFTGQVQASVAIKVCDEPEQTQTQNTQQDQQYDDEGEAACCDIDCCDASCPCANGLCSALMSMLLHSTESVRFYANSTAFLYLTDKTHAVAGVHYRPPITSSMA</sequence>
<comment type="caution">
    <text evidence="2">The sequence shown here is derived from an EMBL/GenBank/DDBJ whole genome shotgun (WGS) entry which is preliminary data.</text>
</comment>
<proteinExistence type="predicted"/>